<dbReference type="Proteomes" id="UP000178912">
    <property type="component" value="Unassembled WGS sequence"/>
</dbReference>
<dbReference type="AlphaFoldDB" id="A0A1E1LMP8"/>
<feature type="region of interest" description="Disordered" evidence="1">
    <location>
        <begin position="80"/>
        <end position="99"/>
    </location>
</feature>
<gene>
    <name evidence="2" type="ORF">RAG0_15815</name>
</gene>
<accession>A0A1E1LMP8</accession>
<protein>
    <submittedName>
        <fullName evidence="2">Uncharacterized protein</fullName>
    </submittedName>
</protein>
<dbReference type="EMBL" id="FJUX01000146">
    <property type="protein sequence ID" value="CZT11754.1"/>
    <property type="molecule type" value="Genomic_DNA"/>
</dbReference>
<dbReference type="OrthoDB" id="3562239at2759"/>
<proteinExistence type="predicted"/>
<reference evidence="3" key="1">
    <citation type="submission" date="2016-03" db="EMBL/GenBank/DDBJ databases">
        <authorList>
            <person name="Guldener U."/>
        </authorList>
    </citation>
    <scope>NUCLEOTIDE SEQUENCE [LARGE SCALE GENOMIC DNA]</scope>
    <source>
        <strain evidence="3">04CH-RAC-A.6.1</strain>
    </source>
</reference>
<evidence type="ECO:0000313" key="2">
    <source>
        <dbReference type="EMBL" id="CZT11754.1"/>
    </source>
</evidence>
<sequence length="350" mass="36485">MAPKKAAPAAAPVGNTTLTPGDTKMLAVICALMGDVAPVNYDQVAKIYGMKKGKSARQACRKLFEKIKAFHPELAAQLIDGNASGSGEKGSDNTSEENAVEATVAEVEAVAAPRSKRAKVADKPATKVTVGKNTAPKKAVAEKKVPVANKAPAKKAAAKAETNAEDAGEKLEEAKPMEKVVTGGKIPIAHVDDSLPSVSSSREATLAEDLIPELDQSVAETSSSSSAASTAGHSVTEKSLVVAAVETHESISEASDDVSMLNELAATTSSANAEAAILAHKEEELTVATSVAVSALSYFASEQLSMTINGVDHSYDNQDIINAQLHGITLEYYILWKFENGIDRATVEGR</sequence>
<keyword evidence="3" id="KW-1185">Reference proteome</keyword>
<evidence type="ECO:0000256" key="1">
    <source>
        <dbReference type="SAM" id="MobiDB-lite"/>
    </source>
</evidence>
<organism evidence="2 3">
    <name type="scientific">Rhynchosporium agropyri</name>
    <dbReference type="NCBI Taxonomy" id="914238"/>
    <lineage>
        <taxon>Eukaryota</taxon>
        <taxon>Fungi</taxon>
        <taxon>Dikarya</taxon>
        <taxon>Ascomycota</taxon>
        <taxon>Pezizomycotina</taxon>
        <taxon>Leotiomycetes</taxon>
        <taxon>Helotiales</taxon>
        <taxon>Ploettnerulaceae</taxon>
        <taxon>Rhynchosporium</taxon>
    </lineage>
</organism>
<name>A0A1E1LMP8_9HELO</name>
<evidence type="ECO:0000313" key="3">
    <source>
        <dbReference type="Proteomes" id="UP000178912"/>
    </source>
</evidence>